<dbReference type="Gene3D" id="1.10.10.10">
    <property type="entry name" value="Winged helix-like DNA-binding domain superfamily/Winged helix DNA-binding domain"/>
    <property type="match status" value="1"/>
</dbReference>
<reference evidence="5 6" key="1">
    <citation type="submission" date="2014-12" db="EMBL/GenBank/DDBJ databases">
        <title>Draft genome sequence of Cohnella kolymensis strain B-2846.</title>
        <authorList>
            <person name="Karlyshev A.V."/>
            <person name="Kudryashova E.B."/>
        </authorList>
    </citation>
    <scope>NUCLEOTIDE SEQUENCE [LARGE SCALE GENOMIC DNA]</scope>
    <source>
        <strain evidence="5 6">VKM B-2846</strain>
    </source>
</reference>
<keyword evidence="1" id="KW-0805">Transcription regulation</keyword>
<dbReference type="Pfam" id="PF00392">
    <property type="entry name" value="GntR"/>
    <property type="match status" value="1"/>
</dbReference>
<name>A0ABR5A743_9BACL</name>
<dbReference type="SUPFAM" id="SSF46785">
    <property type="entry name" value="Winged helix' DNA-binding domain"/>
    <property type="match status" value="1"/>
</dbReference>
<dbReference type="PANTHER" id="PTHR38445">
    <property type="entry name" value="HTH-TYPE TRANSCRIPTIONAL REPRESSOR YTRA"/>
    <property type="match status" value="1"/>
</dbReference>
<keyword evidence="6" id="KW-1185">Reference proteome</keyword>
<feature type="domain" description="HTH gntR-type" evidence="4">
    <location>
        <begin position="10"/>
        <end position="78"/>
    </location>
</feature>
<proteinExistence type="predicted"/>
<evidence type="ECO:0000256" key="3">
    <source>
        <dbReference type="ARBA" id="ARBA00023163"/>
    </source>
</evidence>
<dbReference type="PROSITE" id="PS50949">
    <property type="entry name" value="HTH_GNTR"/>
    <property type="match status" value="1"/>
</dbReference>
<sequence>MLQINERSLLPIYEQIVNQMKELIVKGVLREGDKVPSVRELSATLLINPNTVAKSYQELERQGVIATARGKGTFVCKPAASPGMERERGEQLREQLRRLIVEARHLGLTRESFAALIGEETERYWGESDADRSELK</sequence>
<evidence type="ECO:0000313" key="6">
    <source>
        <dbReference type="Proteomes" id="UP000054526"/>
    </source>
</evidence>
<keyword evidence="3" id="KW-0804">Transcription</keyword>
<gene>
    <name evidence="5" type="ORF">SD71_06195</name>
</gene>
<keyword evidence="2" id="KW-0238">DNA-binding</keyword>
<dbReference type="Proteomes" id="UP000054526">
    <property type="component" value="Unassembled WGS sequence"/>
</dbReference>
<dbReference type="PANTHER" id="PTHR38445:SF9">
    <property type="entry name" value="HTH-TYPE TRANSCRIPTIONAL REPRESSOR YTRA"/>
    <property type="match status" value="1"/>
</dbReference>
<accession>A0ABR5A743</accession>
<organism evidence="5 6">
    <name type="scientific">Cohnella kolymensis</name>
    <dbReference type="NCBI Taxonomy" id="1590652"/>
    <lineage>
        <taxon>Bacteria</taxon>
        <taxon>Bacillati</taxon>
        <taxon>Bacillota</taxon>
        <taxon>Bacilli</taxon>
        <taxon>Bacillales</taxon>
        <taxon>Paenibacillaceae</taxon>
        <taxon>Cohnella</taxon>
    </lineage>
</organism>
<evidence type="ECO:0000256" key="1">
    <source>
        <dbReference type="ARBA" id="ARBA00023015"/>
    </source>
</evidence>
<dbReference type="InterPro" id="IPR036388">
    <property type="entry name" value="WH-like_DNA-bd_sf"/>
</dbReference>
<protein>
    <submittedName>
        <fullName evidence="5">GntR family transcriptional regulator</fullName>
    </submittedName>
</protein>
<comment type="caution">
    <text evidence="5">The sequence shown here is derived from an EMBL/GenBank/DDBJ whole genome shotgun (WGS) entry which is preliminary data.</text>
</comment>
<evidence type="ECO:0000256" key="2">
    <source>
        <dbReference type="ARBA" id="ARBA00023125"/>
    </source>
</evidence>
<dbReference type="SMART" id="SM00345">
    <property type="entry name" value="HTH_GNTR"/>
    <property type="match status" value="1"/>
</dbReference>
<dbReference type="EMBL" id="JXAL01000006">
    <property type="protein sequence ID" value="KIL36608.1"/>
    <property type="molecule type" value="Genomic_DNA"/>
</dbReference>
<dbReference type="CDD" id="cd07377">
    <property type="entry name" value="WHTH_GntR"/>
    <property type="match status" value="1"/>
</dbReference>
<evidence type="ECO:0000259" key="4">
    <source>
        <dbReference type="PROSITE" id="PS50949"/>
    </source>
</evidence>
<dbReference type="InterPro" id="IPR036390">
    <property type="entry name" value="WH_DNA-bd_sf"/>
</dbReference>
<dbReference type="RefSeq" id="WP_041061070.1">
    <property type="nucleotide sequence ID" value="NZ_JXAL01000006.1"/>
</dbReference>
<evidence type="ECO:0000313" key="5">
    <source>
        <dbReference type="EMBL" id="KIL36608.1"/>
    </source>
</evidence>
<dbReference type="InterPro" id="IPR000524">
    <property type="entry name" value="Tscrpt_reg_HTH_GntR"/>
</dbReference>